<name>A0ABN9VVB9_9DINO</name>
<protein>
    <submittedName>
        <fullName evidence="2">Uncharacterized protein</fullName>
    </submittedName>
</protein>
<proteinExistence type="predicted"/>
<dbReference type="EMBL" id="CAUYUJ010017747">
    <property type="protein sequence ID" value="CAK0877530.1"/>
    <property type="molecule type" value="Genomic_DNA"/>
</dbReference>
<comment type="caution">
    <text evidence="2">The sequence shown here is derived from an EMBL/GenBank/DDBJ whole genome shotgun (WGS) entry which is preliminary data.</text>
</comment>
<gene>
    <name evidence="2" type="ORF">PCOR1329_LOCUS61566</name>
</gene>
<evidence type="ECO:0000313" key="3">
    <source>
        <dbReference type="Proteomes" id="UP001189429"/>
    </source>
</evidence>
<feature type="region of interest" description="Disordered" evidence="1">
    <location>
        <begin position="905"/>
        <end position="1037"/>
    </location>
</feature>
<keyword evidence="3" id="KW-1185">Reference proteome</keyword>
<feature type="region of interest" description="Disordered" evidence="1">
    <location>
        <begin position="1109"/>
        <end position="1130"/>
    </location>
</feature>
<reference evidence="2" key="1">
    <citation type="submission" date="2023-10" db="EMBL/GenBank/DDBJ databases">
        <authorList>
            <person name="Chen Y."/>
            <person name="Shah S."/>
            <person name="Dougan E. K."/>
            <person name="Thang M."/>
            <person name="Chan C."/>
        </authorList>
    </citation>
    <scope>NUCLEOTIDE SEQUENCE [LARGE SCALE GENOMIC DNA]</scope>
</reference>
<sequence>MAGKRKSQFGSSGDRPDILAIDGNAKLYRRTCGMPFASAVWCGELNKYLLRGCPNSPGKKDPLCCKHARDRDNAQFAPQESHMQIVAHRTKKALHDGKDAKHLEVKVGYCDMWQPARTVDEARLRDRPAIWPGLLQIAPGLGPASAGAARAAIGAAPARHQVMERRKRRKEFRAARFVAKLKRRRERSFMSSWSSLGPRQKSECGTHKETPNHIVAAARTGGFLRAVSASGVIVDIDELVGVESLSQRCRFLAILKSRHPDLKVIVHDDACHLRLMVEANRASSPIAEELAADVACIVDEYHASAHAGALLRKFPTNICEVKNSDLSPLAHTIHHMGRWMCILAVAEMVDVSNRRALALAEARRGVERRKVARAKKNAQEKLCAAERAFGCLLSAAMPKTPPPELTAAEIRALMDAAQQKVDENFNAAEHLPEAAYKFVHPIATTTCQGFYSTTMMLLGAVPALTNGARVKLWSQKACPLTAVVIQVAVPQEGKSRLYPVIEEMFDTCDDVVADLAPRMFNEAREGRQDAHASVGGELAVNSAALQSFTFSEFFFRCSAACKQVECMVGDKKTDPGIPARVWFGNGFNLDEAHEFFDGLGLLGNATKDKDKTPSLNASLLNSLLQSGKTRGATRTSTNFGMSRDKTVSIFILGNAIPMDRGCLGSHTAATKERFVFCLDRAVPRHAPLPEDCELEAGDDGWTWLPLTAQQAAVYGWDHFKDDPAAAIRAGLQVDDRSQPAPCEGGLVIQGPPGGYVVSFPDGRQSRLRYLCRPDGGLVATEYRISSRWNLPGPTDRIRAAARRIAELFKDKPRAVLEFESRAKKILLGNQVAQSDRADMCEDDVPTAALHSKAAEHVGIFAGPLAVLEYGGGAPLSEGHDDDLAAPGFGLADGIRGDYQPGLYAPALPTQLPPFPAPELAGGAGAGPADPLSPADDEEDGAELASRGDDAGGPPRGAPPGRAGSEGSQPAESPRSPRPEGEEEEAALADLARARAEGEGQPPQQQHQAPPLAAAASPPAAAASAPAPGAGEEAAPSPLAAPLCWGDVETDANFDKVGLGPNGNMIFSVDPGATTPFLDRAFVRQCLLSGAARAKLGSLVDNYSVASCDPGEGAENAARKRKKRARPSRDEARDVLQAAFAQFPRLGGFLDDAMNEVEFRAWPESQQGKVLFHNELMRCCRVALRDLAARRAKWSGRSARQAPGQAAREAQQTPA</sequence>
<evidence type="ECO:0000313" key="2">
    <source>
        <dbReference type="EMBL" id="CAK0877530.1"/>
    </source>
</evidence>
<dbReference type="Proteomes" id="UP001189429">
    <property type="component" value="Unassembled WGS sequence"/>
</dbReference>
<evidence type="ECO:0000256" key="1">
    <source>
        <dbReference type="SAM" id="MobiDB-lite"/>
    </source>
</evidence>
<organism evidence="2 3">
    <name type="scientific">Prorocentrum cordatum</name>
    <dbReference type="NCBI Taxonomy" id="2364126"/>
    <lineage>
        <taxon>Eukaryota</taxon>
        <taxon>Sar</taxon>
        <taxon>Alveolata</taxon>
        <taxon>Dinophyceae</taxon>
        <taxon>Prorocentrales</taxon>
        <taxon>Prorocentraceae</taxon>
        <taxon>Prorocentrum</taxon>
    </lineage>
</organism>
<feature type="compositionally biased region" description="Low complexity" evidence="1">
    <location>
        <begin position="998"/>
        <end position="1037"/>
    </location>
</feature>
<accession>A0ABN9VVB9</accession>
<feature type="non-terminal residue" evidence="2">
    <location>
        <position position="1214"/>
    </location>
</feature>
<feature type="region of interest" description="Disordered" evidence="1">
    <location>
        <begin position="1194"/>
        <end position="1214"/>
    </location>
</feature>